<organism evidence="1 2">
    <name type="scientific">Lophiotrema nucula</name>
    <dbReference type="NCBI Taxonomy" id="690887"/>
    <lineage>
        <taxon>Eukaryota</taxon>
        <taxon>Fungi</taxon>
        <taxon>Dikarya</taxon>
        <taxon>Ascomycota</taxon>
        <taxon>Pezizomycotina</taxon>
        <taxon>Dothideomycetes</taxon>
        <taxon>Pleosporomycetidae</taxon>
        <taxon>Pleosporales</taxon>
        <taxon>Lophiotremataceae</taxon>
        <taxon>Lophiotrema</taxon>
    </lineage>
</organism>
<protein>
    <submittedName>
        <fullName evidence="1">Uncharacterized protein</fullName>
    </submittedName>
</protein>
<proteinExistence type="predicted"/>
<sequence>MSSELEMLEVDFPSTLQDPTHNPSQSSELYSIAMFSHDLGHHQTSYLVFTANPFAIYLRLDNSFERKYAYSLDMEDAYLEHVAMTKAIEGKGYRYTWDEQKQTFVLDEPQELHEFTIHAWTVQDATEISATQDVAARPKFPFHPDANTPFTPTESVYHEDALLDPHLPTYRATLALFGSLGAVPSYNIAYLHYTASHILFSASSTPGEWSLAVGLHPDKSVLTCAAGSAIIRGQGYRYLRTTDEKFNGEPELEAFEIVAESPELAQEIVEGVTEKTRIAREIWNLRDLKFSDLGKETPSFRGER</sequence>
<accession>A0A6A5ZT32</accession>
<keyword evidence="2" id="KW-1185">Reference proteome</keyword>
<name>A0A6A5ZT32_9PLEO</name>
<dbReference type="EMBL" id="ML977310">
    <property type="protein sequence ID" value="KAF2122659.1"/>
    <property type="molecule type" value="Genomic_DNA"/>
</dbReference>
<reference evidence="1" key="1">
    <citation type="journal article" date="2020" name="Stud. Mycol.">
        <title>101 Dothideomycetes genomes: a test case for predicting lifestyles and emergence of pathogens.</title>
        <authorList>
            <person name="Haridas S."/>
            <person name="Albert R."/>
            <person name="Binder M."/>
            <person name="Bloem J."/>
            <person name="Labutti K."/>
            <person name="Salamov A."/>
            <person name="Andreopoulos B."/>
            <person name="Baker S."/>
            <person name="Barry K."/>
            <person name="Bills G."/>
            <person name="Bluhm B."/>
            <person name="Cannon C."/>
            <person name="Castanera R."/>
            <person name="Culley D."/>
            <person name="Daum C."/>
            <person name="Ezra D."/>
            <person name="Gonzalez J."/>
            <person name="Henrissat B."/>
            <person name="Kuo A."/>
            <person name="Liang C."/>
            <person name="Lipzen A."/>
            <person name="Lutzoni F."/>
            <person name="Magnuson J."/>
            <person name="Mondo S."/>
            <person name="Nolan M."/>
            <person name="Ohm R."/>
            <person name="Pangilinan J."/>
            <person name="Park H.-J."/>
            <person name="Ramirez L."/>
            <person name="Alfaro M."/>
            <person name="Sun H."/>
            <person name="Tritt A."/>
            <person name="Yoshinaga Y."/>
            <person name="Zwiers L.-H."/>
            <person name="Turgeon B."/>
            <person name="Goodwin S."/>
            <person name="Spatafora J."/>
            <person name="Crous P."/>
            <person name="Grigoriev I."/>
        </authorList>
    </citation>
    <scope>NUCLEOTIDE SEQUENCE</scope>
    <source>
        <strain evidence="1">CBS 627.86</strain>
    </source>
</reference>
<evidence type="ECO:0000313" key="1">
    <source>
        <dbReference type="EMBL" id="KAF2122659.1"/>
    </source>
</evidence>
<gene>
    <name evidence="1" type="ORF">BDV96DRAFT_639233</name>
</gene>
<dbReference type="Proteomes" id="UP000799770">
    <property type="component" value="Unassembled WGS sequence"/>
</dbReference>
<dbReference type="AlphaFoldDB" id="A0A6A5ZT32"/>
<evidence type="ECO:0000313" key="2">
    <source>
        <dbReference type="Proteomes" id="UP000799770"/>
    </source>
</evidence>